<dbReference type="Gene3D" id="3.40.50.1820">
    <property type="entry name" value="alpha/beta hydrolase"/>
    <property type="match status" value="1"/>
</dbReference>
<keyword evidence="9" id="KW-0325">Glycoprotein</keyword>
<dbReference type="SUPFAM" id="SSF82171">
    <property type="entry name" value="DPP6 N-terminal domain-like"/>
    <property type="match status" value="1"/>
</dbReference>
<comment type="similarity">
    <text evidence="2">Belongs to the peptidase S9B family.</text>
</comment>
<dbReference type="Gene3D" id="2.140.10.30">
    <property type="entry name" value="Dipeptidylpeptidase IV, N-terminal domain"/>
    <property type="match status" value="2"/>
</dbReference>
<keyword evidence="4" id="KW-0964">Secreted</keyword>
<comment type="subcellular location">
    <subcellularLocation>
        <location evidence="1">Secreted</location>
    </subcellularLocation>
</comment>
<evidence type="ECO:0000313" key="14">
    <source>
        <dbReference type="Proteomes" id="UP000305067"/>
    </source>
</evidence>
<dbReference type="FunFam" id="3.40.50.1820:FF:000003">
    <property type="entry name" value="Dipeptidyl peptidase 4"/>
    <property type="match status" value="1"/>
</dbReference>
<dbReference type="InterPro" id="IPR050278">
    <property type="entry name" value="Serine_Prot_S9B/DPPIV"/>
</dbReference>
<dbReference type="GO" id="GO:0004177">
    <property type="term" value="F:aminopeptidase activity"/>
    <property type="evidence" value="ECO:0007669"/>
    <property type="project" value="UniProtKB-KW"/>
</dbReference>
<evidence type="ECO:0000256" key="1">
    <source>
        <dbReference type="ARBA" id="ARBA00004613"/>
    </source>
</evidence>
<dbReference type="InterPro" id="IPR029058">
    <property type="entry name" value="AB_hydrolase_fold"/>
</dbReference>
<name>A0A5C3Q0B0_9AGAR</name>
<feature type="domain" description="Dipeptidylpeptidase IV N-terminal" evidence="12">
    <location>
        <begin position="153"/>
        <end position="253"/>
    </location>
</feature>
<keyword evidence="6" id="KW-0732">Signal</keyword>
<dbReference type="GO" id="GO:0005576">
    <property type="term" value="C:extracellular region"/>
    <property type="evidence" value="ECO:0007669"/>
    <property type="project" value="UniProtKB-SubCell"/>
</dbReference>
<dbReference type="PANTHER" id="PTHR11731">
    <property type="entry name" value="PROTEASE FAMILY S9B,C DIPEPTIDYL-PEPTIDASE IV-RELATED"/>
    <property type="match status" value="1"/>
</dbReference>
<keyword evidence="14" id="KW-1185">Reference proteome</keyword>
<evidence type="ECO:0000256" key="6">
    <source>
        <dbReference type="ARBA" id="ARBA00022729"/>
    </source>
</evidence>
<keyword evidence="8" id="KW-0720">Serine protease</keyword>
<gene>
    <name evidence="13" type="ORF">BDV98DRAFT_608982</name>
</gene>
<dbReference type="AlphaFoldDB" id="A0A5C3Q0B0"/>
<keyword evidence="3" id="KW-0031">Aminopeptidase</keyword>
<dbReference type="GO" id="GO:0006508">
    <property type="term" value="P:proteolysis"/>
    <property type="evidence" value="ECO:0007669"/>
    <property type="project" value="UniProtKB-KW"/>
</dbReference>
<evidence type="ECO:0000256" key="9">
    <source>
        <dbReference type="ARBA" id="ARBA00023180"/>
    </source>
</evidence>
<keyword evidence="5" id="KW-0645">Protease</keyword>
<dbReference type="Pfam" id="PF00930">
    <property type="entry name" value="DPPIV_N"/>
    <property type="match status" value="2"/>
</dbReference>
<dbReference type="EMBL" id="ML178888">
    <property type="protein sequence ID" value="TFK95382.1"/>
    <property type="molecule type" value="Genomic_DNA"/>
</dbReference>
<feature type="domain" description="Peptidase S9 prolyl oligopeptidase catalytic" evidence="11">
    <location>
        <begin position="560"/>
        <end position="757"/>
    </location>
</feature>
<dbReference type="Proteomes" id="UP000305067">
    <property type="component" value="Unassembled WGS sequence"/>
</dbReference>
<protein>
    <recommendedName>
        <fullName evidence="10">Dipeptidyl peptidase IV</fullName>
    </recommendedName>
</protein>
<dbReference type="GO" id="GO:0008239">
    <property type="term" value="F:dipeptidyl-peptidase activity"/>
    <property type="evidence" value="ECO:0007669"/>
    <property type="project" value="TreeGrafter"/>
</dbReference>
<sequence>MESVISPQLINKSRNAKAHSEWWSSSPPRRSLSHRLLAGSFICGWVQVIDTIMKCILEATASASAALFVCLLAASSVPAIEPPRQPHQPTAGGDNILNFNETYLRPAFGPSSIGIQQAASGALVLQNFITGENSTFVAAEQIPAGVVEFWIRPDLKKVLFATNYSKQYRYSYFADYSILDVESGELVPLVEDQAGDIQYAEFAPVGDAIAFVRGNNLFINTNGEITQITEDGGPDMFHAVPDWVYEEEIFASTRPVLVPSGGDVVPSQARELELRYPKVGTKNPTVALSLLDLASGAVEQVPLGTYEADDLVVGELAWLTEEHDNLLVRTYNRVQQHSTHVLVSSANTTSVDHSTTYTTSTIRERDGSDGWLDNKMAIRYVGPVNATDGDWYLDLLDESGWEHIYLFPVSGGEGIALTSGGWEVWSVLKVDPSRELIYFTSTEQHSTERHLYSVNWATQEKTALVPEDIPAYLLERFFLLQRNTPVRVITSNQALWDKIQGYNLPNITYFELTLPSGESINVMERLPPTFDPYKKYPILLTPYAGPDSQRASKSFQSLGWNAYISSDPELEYITYTVDGRGTAVRGRDFRASVAQHLGEFETADQVFAAKELIHTRSYIDADHVGIFGWSYGGYIASKVVEADSGVFTLSLIGAPVTDWRLYDSLYTERYMRTYQDNEAGYNTTAVRNVEGFHNIKGAFSIVHGLGDDNVHYQNSAALVDLLVGAGVSHTKWDWKTFTDTDHGITYNGAGPFVYKHFAQMLWEEKNRSGEEEKYQWSRRAKMNVCCRGCEMDEVCI</sequence>
<evidence type="ECO:0000256" key="4">
    <source>
        <dbReference type="ARBA" id="ARBA00022525"/>
    </source>
</evidence>
<reference evidence="13 14" key="1">
    <citation type="journal article" date="2019" name="Nat. Ecol. Evol.">
        <title>Megaphylogeny resolves global patterns of mushroom evolution.</title>
        <authorList>
            <person name="Varga T."/>
            <person name="Krizsan K."/>
            <person name="Foldi C."/>
            <person name="Dima B."/>
            <person name="Sanchez-Garcia M."/>
            <person name="Sanchez-Ramirez S."/>
            <person name="Szollosi G.J."/>
            <person name="Szarkandi J.G."/>
            <person name="Papp V."/>
            <person name="Albert L."/>
            <person name="Andreopoulos W."/>
            <person name="Angelini C."/>
            <person name="Antonin V."/>
            <person name="Barry K.W."/>
            <person name="Bougher N.L."/>
            <person name="Buchanan P."/>
            <person name="Buyck B."/>
            <person name="Bense V."/>
            <person name="Catcheside P."/>
            <person name="Chovatia M."/>
            <person name="Cooper J."/>
            <person name="Damon W."/>
            <person name="Desjardin D."/>
            <person name="Finy P."/>
            <person name="Geml J."/>
            <person name="Haridas S."/>
            <person name="Hughes K."/>
            <person name="Justo A."/>
            <person name="Karasinski D."/>
            <person name="Kautmanova I."/>
            <person name="Kiss B."/>
            <person name="Kocsube S."/>
            <person name="Kotiranta H."/>
            <person name="LaButti K.M."/>
            <person name="Lechner B.E."/>
            <person name="Liimatainen K."/>
            <person name="Lipzen A."/>
            <person name="Lukacs Z."/>
            <person name="Mihaltcheva S."/>
            <person name="Morgado L.N."/>
            <person name="Niskanen T."/>
            <person name="Noordeloos M.E."/>
            <person name="Ohm R.A."/>
            <person name="Ortiz-Santana B."/>
            <person name="Ovrebo C."/>
            <person name="Racz N."/>
            <person name="Riley R."/>
            <person name="Savchenko A."/>
            <person name="Shiryaev A."/>
            <person name="Soop K."/>
            <person name="Spirin V."/>
            <person name="Szebenyi C."/>
            <person name="Tomsovsky M."/>
            <person name="Tulloss R.E."/>
            <person name="Uehling J."/>
            <person name="Grigoriev I.V."/>
            <person name="Vagvolgyi C."/>
            <person name="Papp T."/>
            <person name="Martin F.M."/>
            <person name="Miettinen O."/>
            <person name="Hibbett D.S."/>
            <person name="Nagy L.G."/>
        </authorList>
    </citation>
    <scope>NUCLEOTIDE SEQUENCE [LARGE SCALE GENOMIC DNA]</scope>
    <source>
        <strain evidence="13 14">CBS 309.79</strain>
    </source>
</reference>
<evidence type="ECO:0000256" key="10">
    <source>
        <dbReference type="ARBA" id="ARBA00030567"/>
    </source>
</evidence>
<evidence type="ECO:0000256" key="7">
    <source>
        <dbReference type="ARBA" id="ARBA00022801"/>
    </source>
</evidence>
<dbReference type="InterPro" id="IPR002469">
    <property type="entry name" value="Peptidase_S9B_N"/>
</dbReference>
<dbReference type="GO" id="GO:0008236">
    <property type="term" value="F:serine-type peptidase activity"/>
    <property type="evidence" value="ECO:0007669"/>
    <property type="project" value="UniProtKB-KW"/>
</dbReference>
<organism evidence="13 14">
    <name type="scientific">Pterulicium gracile</name>
    <dbReference type="NCBI Taxonomy" id="1884261"/>
    <lineage>
        <taxon>Eukaryota</taxon>
        <taxon>Fungi</taxon>
        <taxon>Dikarya</taxon>
        <taxon>Basidiomycota</taxon>
        <taxon>Agaricomycotina</taxon>
        <taxon>Agaricomycetes</taxon>
        <taxon>Agaricomycetidae</taxon>
        <taxon>Agaricales</taxon>
        <taxon>Pleurotineae</taxon>
        <taxon>Pterulaceae</taxon>
        <taxon>Pterulicium</taxon>
    </lineage>
</organism>
<dbReference type="Pfam" id="PF00326">
    <property type="entry name" value="Peptidase_S9"/>
    <property type="match status" value="1"/>
</dbReference>
<feature type="domain" description="Dipeptidylpeptidase IV N-terminal" evidence="12">
    <location>
        <begin position="268"/>
        <end position="471"/>
    </location>
</feature>
<dbReference type="OrthoDB" id="16520at2759"/>
<accession>A0A5C3Q0B0</accession>
<evidence type="ECO:0000256" key="2">
    <source>
        <dbReference type="ARBA" id="ARBA00006150"/>
    </source>
</evidence>
<dbReference type="GO" id="GO:0005886">
    <property type="term" value="C:plasma membrane"/>
    <property type="evidence" value="ECO:0007669"/>
    <property type="project" value="TreeGrafter"/>
</dbReference>
<proteinExistence type="inferred from homology"/>
<evidence type="ECO:0000259" key="11">
    <source>
        <dbReference type="Pfam" id="PF00326"/>
    </source>
</evidence>
<dbReference type="InterPro" id="IPR001375">
    <property type="entry name" value="Peptidase_S9_cat"/>
</dbReference>
<evidence type="ECO:0000313" key="13">
    <source>
        <dbReference type="EMBL" id="TFK95382.1"/>
    </source>
</evidence>
<evidence type="ECO:0000259" key="12">
    <source>
        <dbReference type="Pfam" id="PF00930"/>
    </source>
</evidence>
<dbReference type="PANTHER" id="PTHR11731:SF162">
    <property type="entry name" value="DIPEPTIDYL PEPTIDASE 4-RELATED"/>
    <property type="match status" value="1"/>
</dbReference>
<evidence type="ECO:0000256" key="5">
    <source>
        <dbReference type="ARBA" id="ARBA00022670"/>
    </source>
</evidence>
<keyword evidence="7" id="KW-0378">Hydrolase</keyword>
<evidence type="ECO:0000256" key="3">
    <source>
        <dbReference type="ARBA" id="ARBA00022438"/>
    </source>
</evidence>
<dbReference type="SUPFAM" id="SSF53474">
    <property type="entry name" value="alpha/beta-Hydrolases"/>
    <property type="match status" value="1"/>
</dbReference>
<dbReference type="STRING" id="1884261.A0A5C3Q0B0"/>
<evidence type="ECO:0000256" key="8">
    <source>
        <dbReference type="ARBA" id="ARBA00022825"/>
    </source>
</evidence>